<accession>A0ACC1L6T8</accession>
<dbReference type="EMBL" id="JANBUN010000676">
    <property type="protein sequence ID" value="KAJ2802039.1"/>
    <property type="molecule type" value="Genomic_DNA"/>
</dbReference>
<reference evidence="1" key="1">
    <citation type="submission" date="2022-07" db="EMBL/GenBank/DDBJ databases">
        <title>Phylogenomic reconstructions and comparative analyses of Kickxellomycotina fungi.</title>
        <authorList>
            <person name="Reynolds N.K."/>
            <person name="Stajich J.E."/>
            <person name="Barry K."/>
            <person name="Grigoriev I.V."/>
            <person name="Crous P."/>
            <person name="Smith M.E."/>
        </authorList>
    </citation>
    <scope>NUCLEOTIDE SEQUENCE</scope>
    <source>
        <strain evidence="1">BCRC 34780</strain>
    </source>
</reference>
<name>A0ACC1L6T8_9FUNG</name>
<protein>
    <submittedName>
        <fullName evidence="1">Uncharacterized protein</fullName>
    </submittedName>
</protein>
<organism evidence="1 2">
    <name type="scientific">Coemansia helicoidea</name>
    <dbReference type="NCBI Taxonomy" id="1286919"/>
    <lineage>
        <taxon>Eukaryota</taxon>
        <taxon>Fungi</taxon>
        <taxon>Fungi incertae sedis</taxon>
        <taxon>Zoopagomycota</taxon>
        <taxon>Kickxellomycotina</taxon>
        <taxon>Kickxellomycetes</taxon>
        <taxon>Kickxellales</taxon>
        <taxon>Kickxellaceae</taxon>
        <taxon>Coemansia</taxon>
    </lineage>
</organism>
<comment type="caution">
    <text evidence="1">The sequence shown here is derived from an EMBL/GenBank/DDBJ whole genome shotgun (WGS) entry which is preliminary data.</text>
</comment>
<evidence type="ECO:0000313" key="1">
    <source>
        <dbReference type="EMBL" id="KAJ2802039.1"/>
    </source>
</evidence>
<gene>
    <name evidence="1" type="ORF">H4R21_002576</name>
</gene>
<evidence type="ECO:0000313" key="2">
    <source>
        <dbReference type="Proteomes" id="UP001140087"/>
    </source>
</evidence>
<sequence length="752" mass="83945">MAFEDDAPRSAGSTAPPMAGGGSGWGADPDMPPGSPREKFRRDSPERRDRFGRDIRGRSRSPGDSRMARRRSRSPGRRPSIPDEGDRYIPQYDRERERDSGGDRRYGNRGYGGRGGRMSGRDGDSYMSGGDMMGRAGGLPDPQTYDQVVPFKYYAEWLRSTDGNRRMEQDEVRERYEEYRRKALQRLYTQFFNAHKEDDWFSERFEPERRKEYIQKLAAVKSENLGRFMADMDSGKLDNVTHTASTEQAMQHEINRRDQSSSSTLGSNGDGDGSSDEMAVAHTLFIRTVPPSVPRAALEGELRKQPGFVYLVLSEPRQDKQYHRFGWVRFENGTDMEKTLDGLGGVNIDQFQFHFSRHTNNSAAGMRLTPDVASSEERIRHDLRLVREAVKSLDERTDPEVFHSLALLQKKARDLSAAAGELSAPDGGADADDRTLPVGEEEGEDGDVTMASRDRAPGSPADKDAFGDEGDARLSLEAARRELDLLLEYLRRVHYYCYYCGHTADSSEDFARRCAKLHLRRALTSSRGPQPSGSWTRTLDNRNDVIVRPLDPERLLKEGGKSLERETDAELDSQFQQQDEGRFRCSICNKLFKGDAFVRKHIRNKHPEVVPDTLVHEITFFNNFVREAPHFVQIGTGGALGALGGGMMGGGGMRDRGAGYMPQMMPGMMMPGMMPYMMPGMVPGMMPGMMPMGNPYMMGMMGGDRGQAMYGQAFNGRPAAGRAPGGGHSDPRAVRSYVDLDAPAEGEADFGF</sequence>
<proteinExistence type="predicted"/>
<dbReference type="Proteomes" id="UP001140087">
    <property type="component" value="Unassembled WGS sequence"/>
</dbReference>
<keyword evidence="2" id="KW-1185">Reference proteome</keyword>